<dbReference type="Pfam" id="PF01554">
    <property type="entry name" value="MatE"/>
    <property type="match status" value="2"/>
</dbReference>
<dbReference type="OrthoDB" id="9776324at2"/>
<protein>
    <submittedName>
        <fullName evidence="9">MATE family efflux transporter</fullName>
    </submittedName>
</protein>
<feature type="transmembrane region" description="Helical" evidence="8">
    <location>
        <begin position="258"/>
        <end position="279"/>
    </location>
</feature>
<evidence type="ECO:0000256" key="5">
    <source>
        <dbReference type="ARBA" id="ARBA00022692"/>
    </source>
</evidence>
<dbReference type="AlphaFoldDB" id="A0A267ML38"/>
<dbReference type="GO" id="GO:0015297">
    <property type="term" value="F:antiporter activity"/>
    <property type="evidence" value="ECO:0007669"/>
    <property type="project" value="InterPro"/>
</dbReference>
<feature type="transmembrane region" description="Helical" evidence="8">
    <location>
        <begin position="348"/>
        <end position="369"/>
    </location>
</feature>
<dbReference type="InterPro" id="IPR044644">
    <property type="entry name" value="DinF-like"/>
</dbReference>
<keyword evidence="4" id="KW-1003">Cell membrane</keyword>
<feature type="transmembrane region" description="Helical" evidence="8">
    <location>
        <begin position="404"/>
        <end position="423"/>
    </location>
</feature>
<dbReference type="InterPro" id="IPR048279">
    <property type="entry name" value="MdtK-like"/>
</dbReference>
<dbReference type="NCBIfam" id="TIGR00797">
    <property type="entry name" value="matE"/>
    <property type="match status" value="1"/>
</dbReference>
<evidence type="ECO:0000256" key="4">
    <source>
        <dbReference type="ARBA" id="ARBA00022475"/>
    </source>
</evidence>
<evidence type="ECO:0000313" key="9">
    <source>
        <dbReference type="EMBL" id="PAB60137.1"/>
    </source>
</evidence>
<feature type="transmembrane region" description="Helical" evidence="8">
    <location>
        <begin position="40"/>
        <end position="60"/>
    </location>
</feature>
<keyword evidence="6 8" id="KW-1133">Transmembrane helix</keyword>
<dbReference type="GO" id="GO:0005886">
    <property type="term" value="C:plasma membrane"/>
    <property type="evidence" value="ECO:0007669"/>
    <property type="project" value="UniProtKB-SubCell"/>
</dbReference>
<name>A0A267ML38_9FIRM</name>
<dbReference type="PIRSF" id="PIRSF006603">
    <property type="entry name" value="DinF"/>
    <property type="match status" value="1"/>
</dbReference>
<dbReference type="Proteomes" id="UP000216024">
    <property type="component" value="Unassembled WGS sequence"/>
</dbReference>
<proteinExistence type="inferred from homology"/>
<evidence type="ECO:0000256" key="2">
    <source>
        <dbReference type="ARBA" id="ARBA00010199"/>
    </source>
</evidence>
<keyword evidence="7 8" id="KW-0472">Membrane</keyword>
<feature type="transmembrane region" description="Helical" evidence="8">
    <location>
        <begin position="156"/>
        <end position="178"/>
    </location>
</feature>
<evidence type="ECO:0000313" key="10">
    <source>
        <dbReference type="Proteomes" id="UP000216024"/>
    </source>
</evidence>
<evidence type="ECO:0000256" key="6">
    <source>
        <dbReference type="ARBA" id="ARBA00022989"/>
    </source>
</evidence>
<feature type="transmembrane region" description="Helical" evidence="8">
    <location>
        <begin position="81"/>
        <end position="105"/>
    </location>
</feature>
<dbReference type="CDD" id="cd13136">
    <property type="entry name" value="MATE_DinF_like"/>
    <property type="match status" value="1"/>
</dbReference>
<dbReference type="InterPro" id="IPR002528">
    <property type="entry name" value="MATE_fam"/>
</dbReference>
<feature type="transmembrane region" description="Helical" evidence="8">
    <location>
        <begin position="125"/>
        <end position="144"/>
    </location>
</feature>
<sequence>MNYKEYLSLAIPFIISTVTQPLLGAVDTAVIGRLEHPSYIGGVAIGAVIFNTLYWLFGFLRVSTSGFSAQSLGSQHEKDSYYAYFRPVLIALIISSVFIILQVFIRNIAMYIYNPEPDVVIHAITYFKILIWGAPCVLIGYVNLGWLMGRKYVKETLFLQVSTNVLNIILDIVFVMFLKMGIAGVAYATLISQFYGFIIGNYIISTKINMFKILNYKSELLDKVAIKKIMGVNADLMIRTVCLLIMTNMFIAKGTELGTVILAANAVLYQIQYIISYIYDGLSNASSIFAGKCVGENNVKEYKDVISISNVCTVVLSIILSAFIILFKDHIISIFTNLEDVISLCKEYVIWLAVFPFVIGIGMVYYGIFTGSTYTAPIRNSMVISLLVFITGYFTAIPEYKNHGLWLAFILFSLTRSVILFLYKKQLLNKVFIIENN</sequence>
<dbReference type="EMBL" id="NIBG01000004">
    <property type="protein sequence ID" value="PAB60137.1"/>
    <property type="molecule type" value="Genomic_DNA"/>
</dbReference>
<evidence type="ECO:0000256" key="1">
    <source>
        <dbReference type="ARBA" id="ARBA00004651"/>
    </source>
</evidence>
<feature type="transmembrane region" description="Helical" evidence="8">
    <location>
        <begin position="305"/>
        <end position="328"/>
    </location>
</feature>
<accession>A0A267ML38</accession>
<comment type="caution">
    <text evidence="9">The sequence shown here is derived from an EMBL/GenBank/DDBJ whole genome shotgun (WGS) entry which is preliminary data.</text>
</comment>
<dbReference type="RefSeq" id="WP_095132408.1">
    <property type="nucleotide sequence ID" value="NZ_NIBG01000004.1"/>
</dbReference>
<evidence type="ECO:0000256" key="7">
    <source>
        <dbReference type="ARBA" id="ARBA00023136"/>
    </source>
</evidence>
<feature type="transmembrane region" description="Helical" evidence="8">
    <location>
        <begin position="381"/>
        <end position="398"/>
    </location>
</feature>
<keyword evidence="3" id="KW-0813">Transport</keyword>
<organism evidence="9 10">
    <name type="scientific">Anaeromicrobium sediminis</name>
    <dbReference type="NCBI Taxonomy" id="1478221"/>
    <lineage>
        <taxon>Bacteria</taxon>
        <taxon>Bacillati</taxon>
        <taxon>Bacillota</taxon>
        <taxon>Clostridia</taxon>
        <taxon>Peptostreptococcales</taxon>
        <taxon>Thermotaleaceae</taxon>
        <taxon>Anaeromicrobium</taxon>
    </lineage>
</organism>
<feature type="transmembrane region" description="Helical" evidence="8">
    <location>
        <begin position="184"/>
        <end position="204"/>
    </location>
</feature>
<dbReference type="GO" id="GO:0042910">
    <property type="term" value="F:xenobiotic transmembrane transporter activity"/>
    <property type="evidence" value="ECO:0007669"/>
    <property type="project" value="InterPro"/>
</dbReference>
<evidence type="ECO:0000256" key="3">
    <source>
        <dbReference type="ARBA" id="ARBA00022448"/>
    </source>
</evidence>
<gene>
    <name evidence="9" type="ORF">CCE28_07135</name>
</gene>
<keyword evidence="10" id="KW-1185">Reference proteome</keyword>
<dbReference type="PANTHER" id="PTHR42893:SF46">
    <property type="entry name" value="PROTEIN DETOXIFICATION 44, CHLOROPLASTIC"/>
    <property type="match status" value="1"/>
</dbReference>
<keyword evidence="5 8" id="KW-0812">Transmembrane</keyword>
<evidence type="ECO:0000256" key="8">
    <source>
        <dbReference type="SAM" id="Phobius"/>
    </source>
</evidence>
<dbReference type="PANTHER" id="PTHR42893">
    <property type="entry name" value="PROTEIN DETOXIFICATION 44, CHLOROPLASTIC-RELATED"/>
    <property type="match status" value="1"/>
</dbReference>
<comment type="similarity">
    <text evidence="2">Belongs to the multi antimicrobial extrusion (MATE) (TC 2.A.66.1) family.</text>
</comment>
<reference evidence="9 10" key="1">
    <citation type="submission" date="2017-06" db="EMBL/GenBank/DDBJ databases">
        <title>Draft genome sequence of anaerobic fermentative bacterium Anaeromicrobium sediminis DY2726D isolated from West Pacific Ocean sediments.</title>
        <authorList>
            <person name="Zeng X."/>
        </authorList>
    </citation>
    <scope>NUCLEOTIDE SEQUENCE [LARGE SCALE GENOMIC DNA]</scope>
    <source>
        <strain evidence="9 10">DY2726D</strain>
    </source>
</reference>
<comment type="subcellular location">
    <subcellularLocation>
        <location evidence="1">Cell membrane</location>
        <topology evidence="1">Multi-pass membrane protein</topology>
    </subcellularLocation>
</comment>